<dbReference type="Proteomes" id="UP001500936">
    <property type="component" value="Unassembled WGS sequence"/>
</dbReference>
<comment type="caution">
    <text evidence="3">The sequence shown here is derived from an EMBL/GenBank/DDBJ whole genome shotgun (WGS) entry which is preliminary data.</text>
</comment>
<dbReference type="InterPro" id="IPR052918">
    <property type="entry name" value="Motility_Chemotaxis_Reg"/>
</dbReference>
<feature type="chain" id="PRO_5046767797" description="PKD domain-containing protein" evidence="1">
    <location>
        <begin position="21"/>
        <end position="1076"/>
    </location>
</feature>
<reference evidence="4" key="1">
    <citation type="journal article" date="2019" name="Int. J. Syst. Evol. Microbiol.">
        <title>The Global Catalogue of Microorganisms (GCM) 10K type strain sequencing project: providing services to taxonomists for standard genome sequencing and annotation.</title>
        <authorList>
            <consortium name="The Broad Institute Genomics Platform"/>
            <consortium name="The Broad Institute Genome Sequencing Center for Infectious Disease"/>
            <person name="Wu L."/>
            <person name="Ma J."/>
        </authorList>
    </citation>
    <scope>NUCLEOTIDE SEQUENCE [LARGE SCALE GENOMIC DNA]</scope>
    <source>
        <strain evidence="4">JCM 17925</strain>
    </source>
</reference>
<dbReference type="Gene3D" id="2.60.40.10">
    <property type="entry name" value="Immunoglobulins"/>
    <property type="match status" value="3"/>
</dbReference>
<proteinExistence type="predicted"/>
<dbReference type="PROSITE" id="PS50093">
    <property type="entry name" value="PKD"/>
    <property type="match status" value="2"/>
</dbReference>
<evidence type="ECO:0000313" key="4">
    <source>
        <dbReference type="Proteomes" id="UP001500936"/>
    </source>
</evidence>
<accession>A0ABP8KDH8</accession>
<dbReference type="InterPro" id="IPR057708">
    <property type="entry name" value="DUF7948"/>
</dbReference>
<evidence type="ECO:0000256" key="1">
    <source>
        <dbReference type="SAM" id="SignalP"/>
    </source>
</evidence>
<dbReference type="EMBL" id="BAABHB010000003">
    <property type="protein sequence ID" value="GAA4404147.1"/>
    <property type="molecule type" value="Genomic_DNA"/>
</dbReference>
<organism evidence="3 4">
    <name type="scientific">Nibrella viscosa</name>
    <dbReference type="NCBI Taxonomy" id="1084524"/>
    <lineage>
        <taxon>Bacteria</taxon>
        <taxon>Pseudomonadati</taxon>
        <taxon>Bacteroidota</taxon>
        <taxon>Cytophagia</taxon>
        <taxon>Cytophagales</taxon>
        <taxon>Spirosomataceae</taxon>
        <taxon>Nibrella</taxon>
    </lineage>
</organism>
<sequence length="1076" mass="117680">MLRIYSTILSLLLFCLSLQAAPSKGIVFVENRGQWPADVRYRADLPGGFLYLKQTSLHYVFYDSQSVADRHAGKPEAYANPSLRVHGVEMELAGSRPDSRIEGLHPATIPISYFLGNDPTKWAGEVPSYGEIIYHDIYPGIDLRLYAFYETLKYEFIVQPNADPSVIRLVYQGADKLRMDDKRLLIETSVHTFRESQPYSYISQNGKAVEVPAKWELAGTTARFIFPNGYDRSQTLTIDPELVFATYTGSRSDNWGHTATYDAEGNLYAGGIVFGAQMTVSRGAYQVNYAGEIDVAIFKFNANNGQLLYSTFLGGSLVETPNSMMVNSKGELVIYGVTASANFPTTEGAFSRRFSGGEPFTPSGNAPPAGPTTAVSSIFFRQGTDLFISKLSPTGTALPASTYVGGSRNDGLNYTVQNLSIHNYGDELRGEVLVDPTDRVYVSTVTTSTDFPATTGRFGGLADAIVLRLSADLRQLEWATFLGGSGYDAAYGLKQTRSGALFVTGVTHSTNFPGTTGAYQATLGGEEDAFVARFVNDQLERATYLGTTRDEVGYLIDIDPEERPYVFGLTNGTYPVTSGIYQNAGSGQFIHALSSDLRQSVFSTVVGSGRRGVADISPTAFLVNECGNIYLSGWGGVVNQRTGNNTASNTNNLPVTTNAYKRTTNGSNFWIAVLERGAKSLLYATYMGSDSPANPLNDRGDHVDGGTCRFDKTGVIYHSACACGGTRFPTTPQAWSQTNNSDNCNNVAFKFNIDRLKAAFDTYEGTKKDVVEGCSPLTLDFVNTSEGGIRYEWTITGGTNATTTDVVKYTFDKPGQYLVTLRAYNPLTCQLVDSAKRVITIRPADFRISRDTTLCAGQTVQLRAQGATRYTWTPTDGITTLAAANPVVNPTKTTTYTVDMVNEFGCTARRSVTISIDESYRPAFNLNTATSCGQPMRLEFTNKTANAERYVWSMGNGDTLRTNTPEGYQYKTSGRYEVTLTAFKNGCSLAVSLPIEVENMSEIPNVITANGDGRNEVFDLGIRGAKLEIYNRWGKLLYRTDNYGNDWGPNVPHGTYYYLMTTPSGTKCKGWLEVLQ</sequence>
<feature type="signal peptide" evidence="1">
    <location>
        <begin position="1"/>
        <end position="20"/>
    </location>
</feature>
<feature type="domain" description="PKD" evidence="2">
    <location>
        <begin position="950"/>
        <end position="998"/>
    </location>
</feature>
<dbReference type="InterPro" id="IPR013783">
    <property type="entry name" value="Ig-like_fold"/>
</dbReference>
<dbReference type="PANTHER" id="PTHR35580:SF1">
    <property type="entry name" value="PHYTASE-LIKE DOMAIN-CONTAINING PROTEIN"/>
    <property type="match status" value="1"/>
</dbReference>
<dbReference type="InterPro" id="IPR022409">
    <property type="entry name" value="PKD/Chitinase_dom"/>
</dbReference>
<dbReference type="RefSeq" id="WP_345266767.1">
    <property type="nucleotide sequence ID" value="NZ_BAABHB010000003.1"/>
</dbReference>
<dbReference type="SMART" id="SM00089">
    <property type="entry name" value="PKD"/>
    <property type="match status" value="3"/>
</dbReference>
<dbReference type="Pfam" id="PF25778">
    <property type="entry name" value="DUF7948"/>
    <property type="match status" value="1"/>
</dbReference>
<keyword evidence="4" id="KW-1185">Reference proteome</keyword>
<dbReference type="InterPro" id="IPR000601">
    <property type="entry name" value="PKD_dom"/>
</dbReference>
<dbReference type="Pfam" id="PF13585">
    <property type="entry name" value="CHU_C"/>
    <property type="match status" value="1"/>
</dbReference>
<evidence type="ECO:0000259" key="2">
    <source>
        <dbReference type="PROSITE" id="PS50093"/>
    </source>
</evidence>
<name>A0ABP8KDH8_9BACT</name>
<dbReference type="InterPro" id="IPR035986">
    <property type="entry name" value="PKD_dom_sf"/>
</dbReference>
<protein>
    <recommendedName>
        <fullName evidence="2">PKD domain-containing protein</fullName>
    </recommendedName>
</protein>
<dbReference type="PANTHER" id="PTHR35580">
    <property type="entry name" value="CELL SURFACE GLYCOPROTEIN (S-LAYER PROTEIN)-LIKE PROTEIN"/>
    <property type="match status" value="1"/>
</dbReference>
<dbReference type="CDD" id="cd00146">
    <property type="entry name" value="PKD"/>
    <property type="match status" value="2"/>
</dbReference>
<feature type="domain" description="PKD" evidence="2">
    <location>
        <begin position="791"/>
        <end position="825"/>
    </location>
</feature>
<keyword evidence="1" id="KW-0732">Signal</keyword>
<dbReference type="SUPFAM" id="SSF49299">
    <property type="entry name" value="PKD domain"/>
    <property type="match status" value="2"/>
</dbReference>
<dbReference type="Pfam" id="PF00801">
    <property type="entry name" value="PKD"/>
    <property type="match status" value="1"/>
</dbReference>
<gene>
    <name evidence="3" type="ORF">GCM10023187_21060</name>
</gene>
<evidence type="ECO:0000313" key="3">
    <source>
        <dbReference type="EMBL" id="GAA4404147.1"/>
    </source>
</evidence>